<dbReference type="GO" id="GO:0005634">
    <property type="term" value="C:nucleus"/>
    <property type="evidence" value="ECO:0007669"/>
    <property type="project" value="UniProtKB-SubCell"/>
</dbReference>
<proteinExistence type="inferred from homology"/>
<dbReference type="InterPro" id="IPR050164">
    <property type="entry name" value="Peptidase_C19"/>
</dbReference>
<keyword evidence="4" id="KW-0645">Protease</keyword>
<dbReference type="STRING" id="5454.A0A163EGB8"/>
<evidence type="ECO:0000256" key="8">
    <source>
        <dbReference type="SAM" id="MobiDB-lite"/>
    </source>
</evidence>
<dbReference type="GO" id="GO:0004843">
    <property type="term" value="F:cysteine-type deubiquitinase activity"/>
    <property type="evidence" value="ECO:0007669"/>
    <property type="project" value="UniProtKB-EC"/>
</dbReference>
<feature type="compositionally biased region" description="Basic and acidic residues" evidence="8">
    <location>
        <begin position="997"/>
        <end position="1023"/>
    </location>
</feature>
<reference evidence="10 11" key="1">
    <citation type="journal article" date="2016" name="Sci. Rep.">
        <title>Draft genome sequencing and secretome analysis of fungal phytopathogen Ascochyta rabiei provides insight into the necrotrophic effector repertoire.</title>
        <authorList>
            <person name="Verma S."/>
            <person name="Gazara R.K."/>
            <person name="Nizam S."/>
            <person name="Parween S."/>
            <person name="Chattopadhyay D."/>
            <person name="Verma P.K."/>
        </authorList>
    </citation>
    <scope>NUCLEOTIDE SEQUENCE [LARGE SCALE GENOMIC DNA]</scope>
    <source>
        <strain evidence="10 11">ArDII</strain>
    </source>
</reference>
<feature type="region of interest" description="Disordered" evidence="8">
    <location>
        <begin position="556"/>
        <end position="579"/>
    </location>
</feature>
<dbReference type="GO" id="GO:0016579">
    <property type="term" value="P:protein deubiquitination"/>
    <property type="evidence" value="ECO:0007669"/>
    <property type="project" value="InterPro"/>
</dbReference>
<evidence type="ECO:0000256" key="4">
    <source>
        <dbReference type="ARBA" id="ARBA00022670"/>
    </source>
</evidence>
<protein>
    <recommendedName>
        <fullName evidence="3">ubiquitinyl hydrolase 1</fullName>
        <ecNumber evidence="3">3.4.19.12</ecNumber>
    </recommendedName>
</protein>
<comment type="similarity">
    <text evidence="2">Belongs to the peptidase C19 family.</text>
</comment>
<dbReference type="InterPro" id="IPR001394">
    <property type="entry name" value="Peptidase_C19_UCH"/>
</dbReference>
<organism evidence="10 11">
    <name type="scientific">Didymella rabiei</name>
    <name type="common">Chickpea ascochyta blight fungus</name>
    <name type="synonym">Mycosphaerella rabiei</name>
    <dbReference type="NCBI Taxonomy" id="5454"/>
    <lineage>
        <taxon>Eukaryota</taxon>
        <taxon>Fungi</taxon>
        <taxon>Dikarya</taxon>
        <taxon>Ascomycota</taxon>
        <taxon>Pezizomycotina</taxon>
        <taxon>Dothideomycetes</taxon>
        <taxon>Pleosporomycetidae</taxon>
        <taxon>Pleosporales</taxon>
        <taxon>Pleosporineae</taxon>
        <taxon>Didymellaceae</taxon>
        <taxon>Ascochyta</taxon>
    </lineage>
</organism>
<dbReference type="SUPFAM" id="SSF54001">
    <property type="entry name" value="Cysteine proteinases"/>
    <property type="match status" value="1"/>
</dbReference>
<dbReference type="InterPro" id="IPR028889">
    <property type="entry name" value="USP"/>
</dbReference>
<feature type="compositionally biased region" description="Basic and acidic residues" evidence="8">
    <location>
        <begin position="601"/>
        <end position="610"/>
    </location>
</feature>
<feature type="region of interest" description="Disordered" evidence="8">
    <location>
        <begin position="67"/>
        <end position="90"/>
    </location>
</feature>
<sequence length="1023" mass="113420">MAAPPARNCLPACLPACPPARLPACLPACCCSTPAARPAPTRRTPQWLTAQSAPNAARRRAHAVPVQPSRAAVSRSSLTPARRRAPSARSRLCLASPPPPRLHLPAHPFPLAACPPARLPRGLPSPALSTPPARCSLLAARCAEWEPPLCTQHHTMQRFLSRREEHRAEKRRSKEAARNKVRPPSVSAASFLPLLCPACEALPRHGHHRPRPPSAGLESLHHKLPAALRHSVQDGFLFLPTPSRPWLIQPLPPPSPLDSSDHVLQQSRLGTPVSSDLYKIFTNEEAKTPADKDAQKNVAMLLSRLQGAGIARLGKEQAEHALDWYPDDIDQAYDVLVLANESIEGELKDYDPIVNMVGAINRNMVTCYLDALLFAMFARLDSFEAMLYDNFDDEPRKKLAATLRLWVNLLRTGRLIKVELTKHLQDALAACGWEDAANICQQDASEAFTFITGALELPLLTLKMDIYHTGREDKEDDHKFVNERLLEVAIPEQDGEGIITLEDCLETYFNNRIEVKRFLQRQNTIGSTRSVDRNAFDRDPEKNETFHVESIELTGPESPVVSTPISMAPPSPLTPIRPTLHGRRRADSIFSQRFKNAQDNRFDEKKHLDDMLSNSSSGRPRSASLLRKEVLMPAWQFFSLIPWYTDNVPSTDAQVAAHFSARRPVLGICLKRYTMTPTGAPKRLNTYVDIPLEIALPHFVSDERMADEGPLFGNFKLVLQSVVCHRGVSVDSGHYISLVRANAHERPDASQSDDDENLDAWLRFDDLASPRVKEVDIRQALREESPYLLFYQVQPIDEVLASRGDPPTYTEAQSEAISTVPSRETLVSSLDPDSGGEWDKVRRTDVHPESVVSDGPIGRASMSSNRRSSVAFDDLESVSRGRTEPHTPADESKMGFLSASRRSSRTWLGGNKSRPTSQSGEGRLSLTLSRLTGRGSKDKLTIAEGGSTEDPVIVVDSVESQNGTPPEVQSPSQEKKEAAITRSKSKKGKMGHHRSKSRDPLGEPSEKSKHKDKNRPDRECSVM</sequence>
<evidence type="ECO:0000259" key="9">
    <source>
        <dbReference type="PROSITE" id="PS50235"/>
    </source>
</evidence>
<feature type="domain" description="USP" evidence="9">
    <location>
        <begin position="357"/>
        <end position="794"/>
    </location>
</feature>
<accession>A0A163EGB8</accession>
<dbReference type="InterPro" id="IPR038765">
    <property type="entry name" value="Papain-like_cys_pep_sf"/>
</dbReference>
<evidence type="ECO:0000256" key="6">
    <source>
        <dbReference type="ARBA" id="ARBA00022801"/>
    </source>
</evidence>
<dbReference type="Gene3D" id="3.90.70.10">
    <property type="entry name" value="Cysteine proteinases"/>
    <property type="match status" value="2"/>
</dbReference>
<feature type="region of interest" description="Disordered" evidence="8">
    <location>
        <begin position="802"/>
        <end position="1023"/>
    </location>
</feature>
<feature type="region of interest" description="Disordered" evidence="8">
    <location>
        <begin position="160"/>
        <end position="184"/>
    </location>
</feature>
<name>A0A163EGB8_DIDRA</name>
<feature type="compositionally biased region" description="Polar residues" evidence="8">
    <location>
        <begin position="958"/>
        <end position="972"/>
    </location>
</feature>
<comment type="catalytic activity">
    <reaction evidence="1">
        <text>Thiol-dependent hydrolysis of ester, thioester, amide, peptide and isopeptide bonds formed by the C-terminal Gly of ubiquitin (a 76-residue protein attached to proteins as an intracellular targeting signal).</text>
        <dbReference type="EC" id="3.4.19.12"/>
    </reaction>
</comment>
<dbReference type="AlphaFoldDB" id="A0A163EGB8"/>
<feature type="compositionally biased region" description="Basic and acidic residues" evidence="8">
    <location>
        <begin position="877"/>
        <end position="893"/>
    </location>
</feature>
<feature type="compositionally biased region" description="Basic and acidic residues" evidence="8">
    <location>
        <begin position="837"/>
        <end position="848"/>
    </location>
</feature>
<feature type="compositionally biased region" description="Low complexity" evidence="8">
    <location>
        <begin position="919"/>
        <end position="934"/>
    </location>
</feature>
<keyword evidence="11" id="KW-1185">Reference proteome</keyword>
<dbReference type="PANTHER" id="PTHR24006:SF722">
    <property type="entry name" value="UBIQUITIN CARBOXYL-TERMINAL HYDROLASE 48"/>
    <property type="match status" value="1"/>
</dbReference>
<evidence type="ECO:0000256" key="5">
    <source>
        <dbReference type="ARBA" id="ARBA00022786"/>
    </source>
</evidence>
<comment type="caution">
    <text evidence="10">The sequence shown here is derived from an EMBL/GenBank/DDBJ whole genome shotgun (WGS) entry which is preliminary data.</text>
</comment>
<dbReference type="EC" id="3.4.19.12" evidence="3"/>
<evidence type="ECO:0000256" key="2">
    <source>
        <dbReference type="ARBA" id="ARBA00009085"/>
    </source>
</evidence>
<keyword evidence="5" id="KW-0833">Ubl conjugation pathway</keyword>
<dbReference type="EMBL" id="JYNV01000187">
    <property type="protein sequence ID" value="KZM23684.1"/>
    <property type="molecule type" value="Genomic_DNA"/>
</dbReference>
<dbReference type="PROSITE" id="PS50235">
    <property type="entry name" value="USP_3"/>
    <property type="match status" value="1"/>
</dbReference>
<dbReference type="GO" id="GO:0006508">
    <property type="term" value="P:proteolysis"/>
    <property type="evidence" value="ECO:0007669"/>
    <property type="project" value="UniProtKB-KW"/>
</dbReference>
<gene>
    <name evidence="10" type="ORF">ST47_g5170</name>
</gene>
<dbReference type="GO" id="GO:0005829">
    <property type="term" value="C:cytosol"/>
    <property type="evidence" value="ECO:0007669"/>
    <property type="project" value="TreeGrafter"/>
</dbReference>
<dbReference type="PANTHER" id="PTHR24006">
    <property type="entry name" value="UBIQUITIN CARBOXYL-TERMINAL HYDROLASE"/>
    <property type="match status" value="1"/>
</dbReference>
<evidence type="ECO:0000313" key="11">
    <source>
        <dbReference type="Proteomes" id="UP000076837"/>
    </source>
</evidence>
<feature type="region of interest" description="Disordered" evidence="8">
    <location>
        <begin position="601"/>
        <end position="620"/>
    </location>
</feature>
<feature type="compositionally biased region" description="Polar residues" evidence="8">
    <location>
        <begin position="810"/>
        <end position="828"/>
    </location>
</feature>
<evidence type="ECO:0000256" key="7">
    <source>
        <dbReference type="ARBA" id="ARBA00022807"/>
    </source>
</evidence>
<feature type="compositionally biased region" description="Basic residues" evidence="8">
    <location>
        <begin position="983"/>
        <end position="996"/>
    </location>
</feature>
<dbReference type="Pfam" id="PF00443">
    <property type="entry name" value="UCH"/>
    <property type="match status" value="1"/>
</dbReference>
<evidence type="ECO:0000256" key="3">
    <source>
        <dbReference type="ARBA" id="ARBA00012759"/>
    </source>
</evidence>
<feature type="compositionally biased region" description="Basic and acidic residues" evidence="8">
    <location>
        <begin position="161"/>
        <end position="178"/>
    </location>
</feature>
<keyword evidence="7" id="KW-0788">Thiol protease</keyword>
<dbReference type="Proteomes" id="UP000076837">
    <property type="component" value="Unassembled WGS sequence"/>
</dbReference>
<evidence type="ECO:0000256" key="1">
    <source>
        <dbReference type="ARBA" id="ARBA00000707"/>
    </source>
</evidence>
<keyword evidence="6 10" id="KW-0378">Hydrolase</keyword>
<evidence type="ECO:0000313" key="10">
    <source>
        <dbReference type="EMBL" id="KZM23684.1"/>
    </source>
</evidence>